<feature type="compositionally biased region" description="Basic residues" evidence="13">
    <location>
        <begin position="986"/>
        <end position="1002"/>
    </location>
</feature>
<dbReference type="PROSITE" id="PS50089">
    <property type="entry name" value="ZF_RING_2"/>
    <property type="match status" value="1"/>
</dbReference>
<dbReference type="SUPFAM" id="SSF57850">
    <property type="entry name" value="RING/U-box"/>
    <property type="match status" value="1"/>
</dbReference>
<accession>A0A6A6DGE4</accession>
<evidence type="ECO:0000256" key="8">
    <source>
        <dbReference type="ARBA" id="ARBA00022723"/>
    </source>
</evidence>
<evidence type="ECO:0000256" key="1">
    <source>
        <dbReference type="ARBA" id="ARBA00000900"/>
    </source>
</evidence>
<keyword evidence="5" id="KW-0963">Cytoplasm</keyword>
<evidence type="ECO:0000256" key="14">
    <source>
        <dbReference type="SAM" id="SignalP"/>
    </source>
</evidence>
<evidence type="ECO:0000313" key="17">
    <source>
        <dbReference type="Proteomes" id="UP000800200"/>
    </source>
</evidence>
<evidence type="ECO:0000256" key="9">
    <source>
        <dbReference type="ARBA" id="ARBA00022771"/>
    </source>
</evidence>
<keyword evidence="8" id="KW-0479">Metal-binding</keyword>
<feature type="region of interest" description="Disordered" evidence="13">
    <location>
        <begin position="672"/>
        <end position="701"/>
    </location>
</feature>
<dbReference type="Proteomes" id="UP000800200">
    <property type="component" value="Unassembled WGS sequence"/>
</dbReference>
<proteinExistence type="inferred from homology"/>
<dbReference type="InterPro" id="IPR013083">
    <property type="entry name" value="Znf_RING/FYVE/PHD"/>
</dbReference>
<dbReference type="InterPro" id="IPR057634">
    <property type="entry name" value="PAH_ZNF598/HEL2"/>
</dbReference>
<dbReference type="GO" id="GO:0061630">
    <property type="term" value="F:ubiquitin protein ligase activity"/>
    <property type="evidence" value="ECO:0007669"/>
    <property type="project" value="UniProtKB-EC"/>
</dbReference>
<evidence type="ECO:0000259" key="15">
    <source>
        <dbReference type="PROSITE" id="PS50089"/>
    </source>
</evidence>
<evidence type="ECO:0000256" key="13">
    <source>
        <dbReference type="SAM" id="MobiDB-lite"/>
    </source>
</evidence>
<feature type="region of interest" description="Disordered" evidence="13">
    <location>
        <begin position="834"/>
        <end position="1002"/>
    </location>
</feature>
<feature type="region of interest" description="Disordered" evidence="13">
    <location>
        <begin position="209"/>
        <end position="318"/>
    </location>
</feature>
<feature type="compositionally biased region" description="Low complexity" evidence="13">
    <location>
        <begin position="967"/>
        <end position="980"/>
    </location>
</feature>
<reference evidence="16" key="1">
    <citation type="journal article" date="2020" name="Stud. Mycol.">
        <title>101 Dothideomycetes genomes: a test case for predicting lifestyles and emergence of pathogens.</title>
        <authorList>
            <person name="Haridas S."/>
            <person name="Albert R."/>
            <person name="Binder M."/>
            <person name="Bloem J."/>
            <person name="Labutti K."/>
            <person name="Salamov A."/>
            <person name="Andreopoulos B."/>
            <person name="Baker S."/>
            <person name="Barry K."/>
            <person name="Bills G."/>
            <person name="Bluhm B."/>
            <person name="Cannon C."/>
            <person name="Castanera R."/>
            <person name="Culley D."/>
            <person name="Daum C."/>
            <person name="Ezra D."/>
            <person name="Gonzalez J."/>
            <person name="Henrissat B."/>
            <person name="Kuo A."/>
            <person name="Liang C."/>
            <person name="Lipzen A."/>
            <person name="Lutzoni F."/>
            <person name="Magnuson J."/>
            <person name="Mondo S."/>
            <person name="Nolan M."/>
            <person name="Ohm R."/>
            <person name="Pangilinan J."/>
            <person name="Park H.-J."/>
            <person name="Ramirez L."/>
            <person name="Alfaro M."/>
            <person name="Sun H."/>
            <person name="Tritt A."/>
            <person name="Yoshinaga Y."/>
            <person name="Zwiers L.-H."/>
            <person name="Turgeon B."/>
            <person name="Goodwin S."/>
            <person name="Spatafora J."/>
            <person name="Crous P."/>
            <person name="Grigoriev I."/>
        </authorList>
    </citation>
    <scope>NUCLEOTIDE SEQUENCE</scope>
    <source>
        <strain evidence="16">CBS 207.26</strain>
    </source>
</reference>
<dbReference type="OrthoDB" id="3838338at2759"/>
<feature type="compositionally biased region" description="Basic and acidic residues" evidence="13">
    <location>
        <begin position="281"/>
        <end position="304"/>
    </location>
</feature>
<keyword evidence="6" id="KW-0597">Phosphoprotein</keyword>
<feature type="region of interest" description="Disordered" evidence="13">
    <location>
        <begin position="147"/>
        <end position="172"/>
    </location>
</feature>
<evidence type="ECO:0000256" key="5">
    <source>
        <dbReference type="ARBA" id="ARBA00022490"/>
    </source>
</evidence>
<dbReference type="InterPro" id="IPR040453">
    <property type="entry name" value="Mnd1_HTH"/>
</dbReference>
<dbReference type="InterPro" id="IPR044288">
    <property type="entry name" value="ZNF598/HEL2"/>
</dbReference>
<feature type="compositionally biased region" description="Low complexity" evidence="13">
    <location>
        <begin position="842"/>
        <end position="857"/>
    </location>
</feature>
<sequence length="1002" mass="110187">MAPKPTANAAKLAVILAWFHKTATAHSIKDLEKALPSVASINGMQVKDYLQALSDDNKIRVEKIGSGNWYWSFPSDVKKANEDVLEKAQEEYKKATVVVAELQEKVDEAGAARAEDEDRLLGGDRKTLITRHADLTRELEHLRKELSAYSEQDPVEMDKKKQETLQSRNNAEKWTDQILSMEGWLKEHTGGDREQMSIIMRMCYSDEYDEEEGSLPDPPTVAASPWRGGYRGRGGARRTQGSDGSHDHTSMNSRGRGRGGGGNRGGRGRNNRDPGSNRGGHPPDRSPGKAPEPDLRPPEERLSGDSESNPAAKPTVENAGGEAEGEVCFICASSVQHTAVAPCNHRTCHICSLRLRALYKTKTCAHCRTHSDHVIFTDNSSKNFEDFSPEDFFQSDDNLGIRYENPEIHDDTVILLRYNCPDADCDVACLGWPDLHRHVKTAHQKVMCDLCTRNKKVFTHEHELFTFNGLKKHQKFGDDNPGAIDQSGFKGHPECGFCRQRFYGDDELYTHCRDKHERCHICDRRNEGRQQQYYVDYNALEVHFRKDHFLCPDRECLEKKFVVFDSEMDLKAHQLEVHPQGLSKDARRDARRVDMSGFQYRASHEQEMGGRREGRGRGRGRDPNSEPLPQSSAQPLGRAELAYQRQMAIHSAQSISGRTFGGQLTSREAFAARPLPRAQEPSTVTASRPSTTTTNNDTNSVGALSLEPQLASSAPRTPQEQARLLRHSAVTERATNLLHNDTTKLGEFRSRISAFRNSKISATELIEGFFSLFDTSSVELGKLIKELADIFETPSKRDNLLKAWSDWKAINEDYPSLPGATGLSLGGGPAAHGGSRVLKLKSSTAQSSRSAANRQASWTTASSSNPFPTLAAASSGRIGAKPGQTPWAISSTNTRVSPMPSRASSSVALSNNNNNNTNLPEAFPALPAAPKPTSTIFSPGYSGSGLRRDNSGRNTPINAWTAGAGVGSSSGAPALASEEATTGGGGKKKGNKNKKQTLFHFG</sequence>
<dbReference type="PANTHER" id="PTHR22938">
    <property type="entry name" value="ZINC FINGER PROTEIN 598"/>
    <property type="match status" value="1"/>
</dbReference>
<feature type="compositionally biased region" description="Low complexity" evidence="13">
    <location>
        <begin position="911"/>
        <end position="932"/>
    </location>
</feature>
<dbReference type="InterPro" id="IPR013087">
    <property type="entry name" value="Znf_C2H2_type"/>
</dbReference>
<keyword evidence="7" id="KW-0808">Transferase</keyword>
<feature type="signal peptide" evidence="14">
    <location>
        <begin position="1"/>
        <end position="25"/>
    </location>
</feature>
<feature type="chain" id="PRO_5025379998" description="RING-type E3 ubiquitin transferase" evidence="14">
    <location>
        <begin position="26"/>
        <end position="1002"/>
    </location>
</feature>
<dbReference type="GO" id="GO:0005737">
    <property type="term" value="C:cytoplasm"/>
    <property type="evidence" value="ECO:0007669"/>
    <property type="project" value="UniProtKB-SubCell"/>
</dbReference>
<feature type="region of interest" description="Disordered" evidence="13">
    <location>
        <begin position="597"/>
        <end position="635"/>
    </location>
</feature>
<comment type="catalytic activity">
    <reaction evidence="1">
        <text>S-ubiquitinyl-[E2 ubiquitin-conjugating enzyme]-L-cysteine + [acceptor protein]-L-lysine = [E2 ubiquitin-conjugating enzyme]-L-cysteine + N(6)-ubiquitinyl-[acceptor protein]-L-lysine.</text>
        <dbReference type="EC" id="2.3.2.27"/>
    </reaction>
</comment>
<evidence type="ECO:0000256" key="6">
    <source>
        <dbReference type="ARBA" id="ARBA00022553"/>
    </source>
</evidence>
<dbReference type="Pfam" id="PF23230">
    <property type="entry name" value="zf-C2H2_13"/>
    <property type="match status" value="1"/>
</dbReference>
<dbReference type="InterPro" id="IPR041888">
    <property type="entry name" value="RING-HC_ZNF598/HEL2"/>
</dbReference>
<name>A0A6A6DGE4_9PEZI</name>
<gene>
    <name evidence="16" type="ORF">K469DRAFT_731589</name>
</gene>
<feature type="domain" description="RING-type" evidence="15">
    <location>
        <begin position="328"/>
        <end position="368"/>
    </location>
</feature>
<comment type="similarity">
    <text evidence="11">Belongs to the ZNF598/HEL2 family.</text>
</comment>
<evidence type="ECO:0000256" key="11">
    <source>
        <dbReference type="ARBA" id="ARBA00035113"/>
    </source>
</evidence>
<dbReference type="EC" id="2.3.2.27" evidence="4"/>
<keyword evidence="9 12" id="KW-0863">Zinc-finger</keyword>
<evidence type="ECO:0000313" key="16">
    <source>
        <dbReference type="EMBL" id="KAF2178574.1"/>
    </source>
</evidence>
<evidence type="ECO:0000256" key="4">
    <source>
        <dbReference type="ARBA" id="ARBA00012483"/>
    </source>
</evidence>
<keyword evidence="17" id="KW-1185">Reference proteome</keyword>
<keyword evidence="10" id="KW-0862">Zinc</keyword>
<evidence type="ECO:0000256" key="7">
    <source>
        <dbReference type="ARBA" id="ARBA00022679"/>
    </source>
</evidence>
<evidence type="ECO:0000256" key="10">
    <source>
        <dbReference type="ARBA" id="ARBA00022833"/>
    </source>
</evidence>
<protein>
    <recommendedName>
        <fullName evidence="4">RING-type E3 ubiquitin transferase</fullName>
        <ecNumber evidence="4">2.3.2.27</ecNumber>
    </recommendedName>
</protein>
<dbReference type="PROSITE" id="PS00028">
    <property type="entry name" value="ZINC_FINGER_C2H2_1"/>
    <property type="match status" value="2"/>
</dbReference>
<dbReference type="Pfam" id="PF23202">
    <property type="entry name" value="PAH_ZNF598"/>
    <property type="match status" value="1"/>
</dbReference>
<dbReference type="CDD" id="cd16615">
    <property type="entry name" value="RING-HC_ZNF598"/>
    <property type="match status" value="1"/>
</dbReference>
<dbReference type="Pfam" id="PF25447">
    <property type="entry name" value="RING_ZNF598"/>
    <property type="match status" value="1"/>
</dbReference>
<dbReference type="PANTHER" id="PTHR22938:SF0">
    <property type="entry name" value="E3 UBIQUITIN-PROTEIN LIGASE ZNF598"/>
    <property type="match status" value="1"/>
</dbReference>
<dbReference type="AlphaFoldDB" id="A0A6A6DGE4"/>
<dbReference type="SMART" id="SM00355">
    <property type="entry name" value="ZnF_C2H2"/>
    <property type="match status" value="4"/>
</dbReference>
<dbReference type="Gene3D" id="3.30.40.10">
    <property type="entry name" value="Zinc/RING finger domain, C3HC4 (zinc finger)"/>
    <property type="match status" value="1"/>
</dbReference>
<feature type="compositionally biased region" description="Polar residues" evidence="13">
    <location>
        <begin position="858"/>
        <end position="867"/>
    </location>
</feature>
<evidence type="ECO:0000256" key="3">
    <source>
        <dbReference type="ARBA" id="ARBA00004906"/>
    </source>
</evidence>
<dbReference type="EMBL" id="ML994674">
    <property type="protein sequence ID" value="KAF2178574.1"/>
    <property type="molecule type" value="Genomic_DNA"/>
</dbReference>
<dbReference type="InterPro" id="IPR056437">
    <property type="entry name" value="Znf-C2H2_ZNF598/HEL2"/>
</dbReference>
<feature type="compositionally biased region" description="Low complexity" evidence="13">
    <location>
        <begin position="682"/>
        <end position="699"/>
    </location>
</feature>
<keyword evidence="14" id="KW-0732">Signal</keyword>
<organism evidence="16 17">
    <name type="scientific">Zopfia rhizophila CBS 207.26</name>
    <dbReference type="NCBI Taxonomy" id="1314779"/>
    <lineage>
        <taxon>Eukaryota</taxon>
        <taxon>Fungi</taxon>
        <taxon>Dikarya</taxon>
        <taxon>Ascomycota</taxon>
        <taxon>Pezizomycotina</taxon>
        <taxon>Dothideomycetes</taxon>
        <taxon>Dothideomycetes incertae sedis</taxon>
        <taxon>Zopfiaceae</taxon>
        <taxon>Zopfia</taxon>
    </lineage>
</organism>
<dbReference type="Pfam" id="PF03962">
    <property type="entry name" value="Mnd1"/>
    <property type="match status" value="1"/>
</dbReference>
<comment type="pathway">
    <text evidence="3">Protein modification; protein ubiquitination.</text>
</comment>
<evidence type="ECO:0000256" key="12">
    <source>
        <dbReference type="PROSITE-ProRule" id="PRU00175"/>
    </source>
</evidence>
<dbReference type="GO" id="GO:0008270">
    <property type="term" value="F:zinc ion binding"/>
    <property type="evidence" value="ECO:0007669"/>
    <property type="project" value="UniProtKB-KW"/>
</dbReference>
<dbReference type="GO" id="GO:0072344">
    <property type="term" value="P:rescue of stalled ribosome"/>
    <property type="evidence" value="ECO:0007669"/>
    <property type="project" value="InterPro"/>
</dbReference>
<dbReference type="GO" id="GO:0043022">
    <property type="term" value="F:ribosome binding"/>
    <property type="evidence" value="ECO:0007669"/>
    <property type="project" value="TreeGrafter"/>
</dbReference>
<comment type="subcellular location">
    <subcellularLocation>
        <location evidence="2">Cytoplasm</location>
    </subcellularLocation>
</comment>
<feature type="compositionally biased region" description="Polar residues" evidence="13">
    <location>
        <begin position="887"/>
        <end position="910"/>
    </location>
</feature>
<dbReference type="GO" id="GO:0016567">
    <property type="term" value="P:protein ubiquitination"/>
    <property type="evidence" value="ECO:0007669"/>
    <property type="project" value="TreeGrafter"/>
</dbReference>
<evidence type="ECO:0000256" key="2">
    <source>
        <dbReference type="ARBA" id="ARBA00004496"/>
    </source>
</evidence>
<dbReference type="InterPro" id="IPR001841">
    <property type="entry name" value="Znf_RING"/>
</dbReference>
<feature type="compositionally biased region" description="Basic and acidic residues" evidence="13">
    <location>
        <begin position="602"/>
        <end position="624"/>
    </location>
</feature>